<evidence type="ECO:0000313" key="3">
    <source>
        <dbReference type="Proteomes" id="UP000274429"/>
    </source>
</evidence>
<reference evidence="4" key="1">
    <citation type="submission" date="2017-02" db="UniProtKB">
        <authorList>
            <consortium name="WormBaseParasite"/>
        </authorList>
    </citation>
    <scope>IDENTIFICATION</scope>
</reference>
<organism evidence="4">
    <name type="scientific">Hydatigena taeniaeformis</name>
    <name type="common">Feline tapeworm</name>
    <name type="synonym">Taenia taeniaeformis</name>
    <dbReference type="NCBI Taxonomy" id="6205"/>
    <lineage>
        <taxon>Eukaryota</taxon>
        <taxon>Metazoa</taxon>
        <taxon>Spiralia</taxon>
        <taxon>Lophotrochozoa</taxon>
        <taxon>Platyhelminthes</taxon>
        <taxon>Cestoda</taxon>
        <taxon>Eucestoda</taxon>
        <taxon>Cyclophyllidea</taxon>
        <taxon>Taeniidae</taxon>
        <taxon>Hydatigera</taxon>
    </lineage>
</organism>
<dbReference type="AlphaFoldDB" id="A0A0R3WM00"/>
<evidence type="ECO:0000313" key="4">
    <source>
        <dbReference type="WBParaSite" id="TTAC_0000178801-mRNA-1"/>
    </source>
</evidence>
<protein>
    <submittedName>
        <fullName evidence="2 4">Uncharacterized protein</fullName>
    </submittedName>
</protein>
<sequence>MIHSDTLEPLKRDTGVHLSRASPHLTGRGNYIQAVRSASPLPSHSPMSEASDLILRSGLNVQVSRLGKVTHRTYGCLRGSQGVKVTCPDFVCYNY</sequence>
<proteinExistence type="predicted"/>
<evidence type="ECO:0000313" key="2">
    <source>
        <dbReference type="EMBL" id="VDM18515.1"/>
    </source>
</evidence>
<feature type="region of interest" description="Disordered" evidence="1">
    <location>
        <begin position="1"/>
        <end position="24"/>
    </location>
</feature>
<dbReference type="WBParaSite" id="TTAC_0000178801-mRNA-1">
    <property type="protein sequence ID" value="TTAC_0000178801-mRNA-1"/>
    <property type="gene ID" value="TTAC_0000178801"/>
</dbReference>
<accession>A0A0R3WM00</accession>
<evidence type="ECO:0000256" key="1">
    <source>
        <dbReference type="SAM" id="MobiDB-lite"/>
    </source>
</evidence>
<dbReference type="Proteomes" id="UP000274429">
    <property type="component" value="Unassembled WGS sequence"/>
</dbReference>
<feature type="compositionally biased region" description="Basic and acidic residues" evidence="1">
    <location>
        <begin position="1"/>
        <end position="15"/>
    </location>
</feature>
<keyword evidence="3" id="KW-1185">Reference proteome</keyword>
<name>A0A0R3WM00_HYDTA</name>
<gene>
    <name evidence="2" type="ORF">TTAC_LOCUS1775</name>
</gene>
<reference evidence="2 3" key="2">
    <citation type="submission" date="2018-11" db="EMBL/GenBank/DDBJ databases">
        <authorList>
            <consortium name="Pathogen Informatics"/>
        </authorList>
    </citation>
    <scope>NUCLEOTIDE SEQUENCE [LARGE SCALE GENOMIC DNA]</scope>
</reference>
<dbReference type="EMBL" id="UYWX01000502">
    <property type="protein sequence ID" value="VDM18515.1"/>
    <property type="molecule type" value="Genomic_DNA"/>
</dbReference>